<name>A0A7K1SJ00_9BACT</name>
<evidence type="ECO:0000313" key="2">
    <source>
        <dbReference type="Proteomes" id="UP000436006"/>
    </source>
</evidence>
<reference evidence="1 2" key="1">
    <citation type="submission" date="2019-12" db="EMBL/GenBank/DDBJ databases">
        <title>Spirosoma sp. HMF4905 genome sequencing and assembly.</title>
        <authorList>
            <person name="Kang H."/>
            <person name="Cha I."/>
            <person name="Kim H."/>
            <person name="Joh K."/>
        </authorList>
    </citation>
    <scope>NUCLEOTIDE SEQUENCE [LARGE SCALE GENOMIC DNA]</scope>
    <source>
        <strain evidence="1 2">HMF4905</strain>
    </source>
</reference>
<organism evidence="1 2">
    <name type="scientific">Spirosoma arboris</name>
    <dbReference type="NCBI Taxonomy" id="2682092"/>
    <lineage>
        <taxon>Bacteria</taxon>
        <taxon>Pseudomonadati</taxon>
        <taxon>Bacteroidota</taxon>
        <taxon>Cytophagia</taxon>
        <taxon>Cytophagales</taxon>
        <taxon>Cytophagaceae</taxon>
        <taxon>Spirosoma</taxon>
    </lineage>
</organism>
<comment type="caution">
    <text evidence="1">The sequence shown here is derived from an EMBL/GenBank/DDBJ whole genome shotgun (WGS) entry which is preliminary data.</text>
</comment>
<dbReference type="Proteomes" id="UP000436006">
    <property type="component" value="Unassembled WGS sequence"/>
</dbReference>
<dbReference type="EMBL" id="WPIN01000011">
    <property type="protein sequence ID" value="MVM33546.1"/>
    <property type="molecule type" value="Genomic_DNA"/>
</dbReference>
<accession>A0A7K1SJ00</accession>
<proteinExistence type="predicted"/>
<evidence type="ECO:0000313" key="1">
    <source>
        <dbReference type="EMBL" id="MVM33546.1"/>
    </source>
</evidence>
<keyword evidence="2" id="KW-1185">Reference proteome</keyword>
<dbReference type="RefSeq" id="WP_157588257.1">
    <property type="nucleotide sequence ID" value="NZ_WPIN01000011.1"/>
</dbReference>
<gene>
    <name evidence="1" type="ORF">GO755_26145</name>
</gene>
<dbReference type="AlphaFoldDB" id="A0A7K1SJ00"/>
<sequence>MSEYVLRVEDEPQAEALLTYLRSLNFVELIPNQASVQAKKEAIGGMKAFLKTLPNNDDYTQEDVNQALAEIRAGRNE</sequence>
<protein>
    <submittedName>
        <fullName evidence="1">Uncharacterized protein</fullName>
    </submittedName>
</protein>